<name>A0A9P8KCH9_AURME</name>
<comment type="caution">
    <text evidence="1">The sequence shown here is derived from an EMBL/GenBank/DDBJ whole genome shotgun (WGS) entry which is preliminary data.</text>
</comment>
<reference evidence="1" key="2">
    <citation type="submission" date="2021-08" db="EMBL/GenBank/DDBJ databases">
        <authorList>
            <person name="Gostincar C."/>
            <person name="Sun X."/>
            <person name="Song Z."/>
            <person name="Gunde-Cimerman N."/>
        </authorList>
    </citation>
    <scope>NUCLEOTIDE SEQUENCE</scope>
    <source>
        <strain evidence="1">EXF-8016</strain>
    </source>
</reference>
<feature type="non-terminal residue" evidence="1">
    <location>
        <position position="87"/>
    </location>
</feature>
<dbReference type="Proteomes" id="UP000767238">
    <property type="component" value="Unassembled WGS sequence"/>
</dbReference>
<accession>A0A9P8KCH9</accession>
<organism evidence="1 2">
    <name type="scientific">Aureobasidium melanogenum</name>
    <name type="common">Aureobasidium pullulans var. melanogenum</name>
    <dbReference type="NCBI Taxonomy" id="46634"/>
    <lineage>
        <taxon>Eukaryota</taxon>
        <taxon>Fungi</taxon>
        <taxon>Dikarya</taxon>
        <taxon>Ascomycota</taxon>
        <taxon>Pezizomycotina</taxon>
        <taxon>Dothideomycetes</taxon>
        <taxon>Dothideomycetidae</taxon>
        <taxon>Dothideales</taxon>
        <taxon>Saccotheciaceae</taxon>
        <taxon>Aureobasidium</taxon>
    </lineage>
</organism>
<gene>
    <name evidence="1" type="ORF">KCV03_g257</name>
</gene>
<protein>
    <submittedName>
        <fullName evidence="1">Uncharacterized protein</fullName>
    </submittedName>
</protein>
<proteinExistence type="predicted"/>
<reference evidence="1" key="1">
    <citation type="journal article" date="2021" name="J Fungi (Basel)">
        <title>Virulence traits and population genomics of the black yeast Aureobasidium melanogenum.</title>
        <authorList>
            <person name="Cernosa A."/>
            <person name="Sun X."/>
            <person name="Gostincar C."/>
            <person name="Fang C."/>
            <person name="Gunde-Cimerman N."/>
            <person name="Song Z."/>
        </authorList>
    </citation>
    <scope>NUCLEOTIDE SEQUENCE</scope>
    <source>
        <strain evidence="1">EXF-8016</strain>
    </source>
</reference>
<dbReference type="AlphaFoldDB" id="A0A9P8KCH9"/>
<dbReference type="EMBL" id="JAHFYH010000001">
    <property type="protein sequence ID" value="KAH0237862.1"/>
    <property type="molecule type" value="Genomic_DNA"/>
</dbReference>
<evidence type="ECO:0000313" key="2">
    <source>
        <dbReference type="Proteomes" id="UP000767238"/>
    </source>
</evidence>
<evidence type="ECO:0000313" key="1">
    <source>
        <dbReference type="EMBL" id="KAH0237862.1"/>
    </source>
</evidence>
<sequence length="87" mass="9932">MRDILHTVDLRCSLYDFRALRNNRSFPNVPRLNRSSVRLANHQASGHYISATALEVSSESPQAFEQAKAYPNLCTLPIGVRDRHRPQ</sequence>